<sequence>MKIQHKIRPEFPMGSSTVLSMPLDSGFMRGVFVQDHSQYQRHGFAEGGTGLPSPAFPGFVFIKANTHTIWRTLALVTAFPISLATWAKCNAVSAAASTISIADKDFDTQWLDLGHDATGLNRGALGNGAKASAKVSADEIDDNKWHLIGLVFPEADETTHKLYLDGAENLDSAGGTDVAFPSGIDSFAIGRRRIATADRYFEGTIGQCWVWTDERSDTDMRNLYELTRHKYGV</sequence>
<dbReference type="Pfam" id="PF13385">
    <property type="entry name" value="Laminin_G_3"/>
    <property type="match status" value="1"/>
</dbReference>
<dbReference type="SUPFAM" id="SSF49899">
    <property type="entry name" value="Concanavalin A-like lectins/glucanases"/>
    <property type="match status" value="1"/>
</dbReference>
<dbReference type="AlphaFoldDB" id="A0A0F9LLG6"/>
<dbReference type="EMBL" id="LAZR01005953">
    <property type="protein sequence ID" value="KKM95864.1"/>
    <property type="molecule type" value="Genomic_DNA"/>
</dbReference>
<name>A0A0F9LLG6_9ZZZZ</name>
<gene>
    <name evidence="1" type="ORF">LCGC14_1183850</name>
</gene>
<evidence type="ECO:0000313" key="1">
    <source>
        <dbReference type="EMBL" id="KKM95864.1"/>
    </source>
</evidence>
<evidence type="ECO:0008006" key="2">
    <source>
        <dbReference type="Google" id="ProtNLM"/>
    </source>
</evidence>
<protein>
    <recommendedName>
        <fullName evidence="2">LamG-like jellyroll fold domain-containing protein</fullName>
    </recommendedName>
</protein>
<dbReference type="Gene3D" id="2.60.120.200">
    <property type="match status" value="1"/>
</dbReference>
<dbReference type="InterPro" id="IPR013320">
    <property type="entry name" value="ConA-like_dom_sf"/>
</dbReference>
<accession>A0A0F9LLG6</accession>
<organism evidence="1">
    <name type="scientific">marine sediment metagenome</name>
    <dbReference type="NCBI Taxonomy" id="412755"/>
    <lineage>
        <taxon>unclassified sequences</taxon>
        <taxon>metagenomes</taxon>
        <taxon>ecological metagenomes</taxon>
    </lineage>
</organism>
<reference evidence="1" key="1">
    <citation type="journal article" date="2015" name="Nature">
        <title>Complex archaea that bridge the gap between prokaryotes and eukaryotes.</title>
        <authorList>
            <person name="Spang A."/>
            <person name="Saw J.H."/>
            <person name="Jorgensen S.L."/>
            <person name="Zaremba-Niedzwiedzka K."/>
            <person name="Martijn J."/>
            <person name="Lind A.E."/>
            <person name="van Eijk R."/>
            <person name="Schleper C."/>
            <person name="Guy L."/>
            <person name="Ettema T.J."/>
        </authorList>
    </citation>
    <scope>NUCLEOTIDE SEQUENCE</scope>
</reference>
<proteinExistence type="predicted"/>
<comment type="caution">
    <text evidence="1">The sequence shown here is derived from an EMBL/GenBank/DDBJ whole genome shotgun (WGS) entry which is preliminary data.</text>
</comment>